<protein>
    <submittedName>
        <fullName evidence="1">Uncharacterized protein</fullName>
    </submittedName>
</protein>
<comment type="caution">
    <text evidence="1">The sequence shown here is derived from an EMBL/GenBank/DDBJ whole genome shotgun (WGS) entry which is preliminary data.</text>
</comment>
<name>A0AAV8VFH4_9CUCU</name>
<proteinExistence type="predicted"/>
<keyword evidence="2" id="KW-1185">Reference proteome</keyword>
<gene>
    <name evidence="1" type="ORF">NQ315_002544</name>
</gene>
<evidence type="ECO:0000313" key="1">
    <source>
        <dbReference type="EMBL" id="KAJ8912787.1"/>
    </source>
</evidence>
<sequence length="77" mass="8949">MNRELSEMWVTEKLLPNLEESSLTNMDNTAYNHSALAEKGDKVYLRLKWNLSKAVQLALKTLIVSKSHNFDNRSKRQ</sequence>
<dbReference type="Proteomes" id="UP001159042">
    <property type="component" value="Unassembled WGS sequence"/>
</dbReference>
<evidence type="ECO:0000313" key="2">
    <source>
        <dbReference type="Proteomes" id="UP001159042"/>
    </source>
</evidence>
<dbReference type="EMBL" id="JANEYG010000112">
    <property type="protein sequence ID" value="KAJ8912787.1"/>
    <property type="molecule type" value="Genomic_DNA"/>
</dbReference>
<accession>A0AAV8VFH4</accession>
<dbReference type="AlphaFoldDB" id="A0AAV8VFH4"/>
<organism evidence="1 2">
    <name type="scientific">Exocentrus adspersus</name>
    <dbReference type="NCBI Taxonomy" id="1586481"/>
    <lineage>
        <taxon>Eukaryota</taxon>
        <taxon>Metazoa</taxon>
        <taxon>Ecdysozoa</taxon>
        <taxon>Arthropoda</taxon>
        <taxon>Hexapoda</taxon>
        <taxon>Insecta</taxon>
        <taxon>Pterygota</taxon>
        <taxon>Neoptera</taxon>
        <taxon>Endopterygota</taxon>
        <taxon>Coleoptera</taxon>
        <taxon>Polyphaga</taxon>
        <taxon>Cucujiformia</taxon>
        <taxon>Chrysomeloidea</taxon>
        <taxon>Cerambycidae</taxon>
        <taxon>Lamiinae</taxon>
        <taxon>Acanthocinini</taxon>
        <taxon>Exocentrus</taxon>
    </lineage>
</organism>
<reference evidence="1 2" key="1">
    <citation type="journal article" date="2023" name="Insect Mol. Biol.">
        <title>Genome sequencing provides insights into the evolution of gene families encoding plant cell wall-degrading enzymes in longhorned beetles.</title>
        <authorList>
            <person name="Shin N.R."/>
            <person name="Okamura Y."/>
            <person name="Kirsch R."/>
            <person name="Pauchet Y."/>
        </authorList>
    </citation>
    <scope>NUCLEOTIDE SEQUENCE [LARGE SCALE GENOMIC DNA]</scope>
    <source>
        <strain evidence="1">EAD_L_NR</strain>
    </source>
</reference>